<protein>
    <submittedName>
        <fullName evidence="2">Integrase core domain-containing protein</fullName>
    </submittedName>
</protein>
<evidence type="ECO:0000313" key="3">
    <source>
        <dbReference type="Proteomes" id="UP000184041"/>
    </source>
</evidence>
<name>A0A1M4ZE06_9BACT</name>
<reference evidence="2 3" key="1">
    <citation type="submission" date="2016-11" db="EMBL/GenBank/DDBJ databases">
        <authorList>
            <person name="Jaros S."/>
            <person name="Januszkiewicz K."/>
            <person name="Wedrychowicz H."/>
        </authorList>
    </citation>
    <scope>NUCLEOTIDE SEQUENCE [LARGE SCALE GENOMIC DNA]</scope>
    <source>
        <strain evidence="2 3">DSM 21986</strain>
    </source>
</reference>
<dbReference type="Proteomes" id="UP000184041">
    <property type="component" value="Unassembled WGS sequence"/>
</dbReference>
<gene>
    <name evidence="2" type="ORF">SAMN05443144_1065</name>
</gene>
<keyword evidence="3" id="KW-1185">Reference proteome</keyword>
<dbReference type="STRING" id="1194090.SAMN05443144_1065"/>
<dbReference type="InterPro" id="IPR012337">
    <property type="entry name" value="RNaseH-like_sf"/>
</dbReference>
<dbReference type="PANTHER" id="PTHR47515">
    <property type="entry name" value="LOW CALCIUM RESPONSE LOCUS PROTEIN T"/>
    <property type="match status" value="1"/>
</dbReference>
<dbReference type="GO" id="GO:0003676">
    <property type="term" value="F:nucleic acid binding"/>
    <property type="evidence" value="ECO:0007669"/>
    <property type="project" value="InterPro"/>
</dbReference>
<feature type="domain" description="Integrase catalytic" evidence="1">
    <location>
        <begin position="30"/>
        <end position="65"/>
    </location>
</feature>
<dbReference type="InterPro" id="IPR036397">
    <property type="entry name" value="RNaseH_sf"/>
</dbReference>
<accession>A0A1M4ZE06</accession>
<dbReference type="SUPFAM" id="SSF53098">
    <property type="entry name" value="Ribonuclease H-like"/>
    <property type="match status" value="1"/>
</dbReference>
<proteinExistence type="predicted"/>
<dbReference type="Gene3D" id="3.30.420.10">
    <property type="entry name" value="Ribonuclease H-like superfamily/Ribonuclease H"/>
    <property type="match status" value="1"/>
</dbReference>
<dbReference type="Pfam" id="PF13683">
    <property type="entry name" value="rve_3"/>
    <property type="match status" value="1"/>
</dbReference>
<dbReference type="PANTHER" id="PTHR47515:SF1">
    <property type="entry name" value="BLR2054 PROTEIN"/>
    <property type="match status" value="1"/>
</dbReference>
<organism evidence="2 3">
    <name type="scientific">Fodinibius roseus</name>
    <dbReference type="NCBI Taxonomy" id="1194090"/>
    <lineage>
        <taxon>Bacteria</taxon>
        <taxon>Pseudomonadati</taxon>
        <taxon>Balneolota</taxon>
        <taxon>Balneolia</taxon>
        <taxon>Balneolales</taxon>
        <taxon>Balneolaceae</taxon>
        <taxon>Fodinibius</taxon>
    </lineage>
</organism>
<evidence type="ECO:0000259" key="1">
    <source>
        <dbReference type="Pfam" id="PF13683"/>
    </source>
</evidence>
<dbReference type="EMBL" id="FQUS01000006">
    <property type="protein sequence ID" value="SHF16274.1"/>
    <property type="molecule type" value="Genomic_DNA"/>
</dbReference>
<dbReference type="AlphaFoldDB" id="A0A1M4ZE06"/>
<dbReference type="GO" id="GO:0015074">
    <property type="term" value="P:DNA integration"/>
    <property type="evidence" value="ECO:0007669"/>
    <property type="project" value="InterPro"/>
</dbReference>
<dbReference type="InterPro" id="IPR001584">
    <property type="entry name" value="Integrase_cat-core"/>
</dbReference>
<evidence type="ECO:0000313" key="2">
    <source>
        <dbReference type="EMBL" id="SHF16274.1"/>
    </source>
</evidence>
<sequence length="67" mass="7827">MDDYRAKFIVASNMPTHFSSKALDQWAYNYGVTLDFSRPEKSTGNPHIESFNRGLRDECLNLHWFCP</sequence>